<feature type="transmembrane region" description="Helical" evidence="7">
    <location>
        <begin position="68"/>
        <end position="92"/>
    </location>
</feature>
<evidence type="ECO:0000313" key="8">
    <source>
        <dbReference type="EMBL" id="MFD1398268.1"/>
    </source>
</evidence>
<dbReference type="PANTHER" id="PTHR43663:SF1">
    <property type="entry name" value="CHROMATE TRANSPORTER"/>
    <property type="match status" value="1"/>
</dbReference>
<evidence type="ECO:0000256" key="2">
    <source>
        <dbReference type="ARBA" id="ARBA00005262"/>
    </source>
</evidence>
<feature type="transmembrane region" description="Helical" evidence="7">
    <location>
        <begin position="113"/>
        <end position="134"/>
    </location>
</feature>
<proteinExistence type="inferred from homology"/>
<dbReference type="InterPro" id="IPR052518">
    <property type="entry name" value="CHR_Transporter"/>
</dbReference>
<organism evidence="8 9">
    <name type="scientific">Lacticaseibacillus suilingensis</name>
    <dbReference type="NCBI Taxonomy" id="2799577"/>
    <lineage>
        <taxon>Bacteria</taxon>
        <taxon>Bacillati</taxon>
        <taxon>Bacillota</taxon>
        <taxon>Bacilli</taxon>
        <taxon>Lactobacillales</taxon>
        <taxon>Lactobacillaceae</taxon>
        <taxon>Lacticaseibacillus</taxon>
    </lineage>
</organism>
<comment type="caution">
    <text evidence="8">The sequence shown here is derived from an EMBL/GenBank/DDBJ whole genome shotgun (WGS) entry which is preliminary data.</text>
</comment>
<evidence type="ECO:0000256" key="1">
    <source>
        <dbReference type="ARBA" id="ARBA00004651"/>
    </source>
</evidence>
<dbReference type="RefSeq" id="WP_204117868.1">
    <property type="nucleotide sequence ID" value="NZ_BOLV01000001.1"/>
</dbReference>
<dbReference type="PANTHER" id="PTHR43663">
    <property type="entry name" value="CHROMATE TRANSPORT PROTEIN-RELATED"/>
    <property type="match status" value="1"/>
</dbReference>
<evidence type="ECO:0000256" key="4">
    <source>
        <dbReference type="ARBA" id="ARBA00022692"/>
    </source>
</evidence>
<keyword evidence="4 7" id="KW-0812">Transmembrane</keyword>
<keyword evidence="6 7" id="KW-0472">Membrane</keyword>
<reference evidence="9" key="1">
    <citation type="journal article" date="2019" name="Int. J. Syst. Evol. Microbiol.">
        <title>The Global Catalogue of Microorganisms (GCM) 10K type strain sequencing project: providing services to taxonomists for standard genome sequencing and annotation.</title>
        <authorList>
            <consortium name="The Broad Institute Genomics Platform"/>
            <consortium name="The Broad Institute Genome Sequencing Center for Infectious Disease"/>
            <person name="Wu L."/>
            <person name="Ma J."/>
        </authorList>
    </citation>
    <scope>NUCLEOTIDE SEQUENCE [LARGE SCALE GENOMIC DNA]</scope>
    <source>
        <strain evidence="9">CCM 9110</strain>
    </source>
</reference>
<dbReference type="InterPro" id="IPR003370">
    <property type="entry name" value="Chromate_transpt"/>
</dbReference>
<evidence type="ECO:0000256" key="5">
    <source>
        <dbReference type="ARBA" id="ARBA00022989"/>
    </source>
</evidence>
<accession>A0ABW4BDX9</accession>
<comment type="similarity">
    <text evidence="2">Belongs to the chromate ion transporter (CHR) (TC 2.A.51) family.</text>
</comment>
<keyword evidence="3" id="KW-1003">Cell membrane</keyword>
<keyword evidence="5 7" id="KW-1133">Transmembrane helix</keyword>
<evidence type="ECO:0000256" key="6">
    <source>
        <dbReference type="ARBA" id="ARBA00023136"/>
    </source>
</evidence>
<dbReference type="EMBL" id="JBHTOA010000016">
    <property type="protein sequence ID" value="MFD1398268.1"/>
    <property type="molecule type" value="Genomic_DNA"/>
</dbReference>
<gene>
    <name evidence="8" type="ORF">ACFQ41_02985</name>
</gene>
<evidence type="ECO:0000313" key="9">
    <source>
        <dbReference type="Proteomes" id="UP001597199"/>
    </source>
</evidence>
<sequence length="185" mass="19380">MIITLILAFLKIGFLGFGGGYAMLSLIYAESAHLGLSAAQFADLNALDGLIPGPIAINSATYIGQLTAGFSGALAATLTVCVPSLVIVPLYLHFEHRIKNNWGLSAILRGIKPASAGLVLAVAVTLALTTIGGVDTLGQIAKAQLNWANLLVLVIVLLMDAKWHLNPVFSILIAGLIGGVWYYLV</sequence>
<name>A0ABW4BDX9_9LACO</name>
<protein>
    <submittedName>
        <fullName evidence="8">Chromate transporter</fullName>
    </submittedName>
</protein>
<dbReference type="Pfam" id="PF02417">
    <property type="entry name" value="Chromate_transp"/>
    <property type="match status" value="1"/>
</dbReference>
<evidence type="ECO:0000256" key="7">
    <source>
        <dbReference type="SAM" id="Phobius"/>
    </source>
</evidence>
<comment type="subcellular location">
    <subcellularLocation>
        <location evidence="1">Cell membrane</location>
        <topology evidence="1">Multi-pass membrane protein</topology>
    </subcellularLocation>
</comment>
<dbReference type="Proteomes" id="UP001597199">
    <property type="component" value="Unassembled WGS sequence"/>
</dbReference>
<evidence type="ECO:0000256" key="3">
    <source>
        <dbReference type="ARBA" id="ARBA00022475"/>
    </source>
</evidence>
<feature type="transmembrane region" description="Helical" evidence="7">
    <location>
        <begin position="7"/>
        <end position="29"/>
    </location>
</feature>
<keyword evidence="9" id="KW-1185">Reference proteome</keyword>
<feature type="transmembrane region" description="Helical" evidence="7">
    <location>
        <begin position="165"/>
        <end position="184"/>
    </location>
</feature>